<reference evidence="1 2" key="2">
    <citation type="submission" date="2020-08" db="EMBL/GenBank/DDBJ databases">
        <title>Adhaeribacter dokdonensis sp. nov., isolated from the rhizosphere of Elymus tsukushiensis, a plant native to the Dokdo Islands, Republic of Korea.</title>
        <authorList>
            <person name="Ghim S.Y."/>
        </authorList>
    </citation>
    <scope>NUCLEOTIDE SEQUENCE [LARGE SCALE GENOMIC DNA]</scope>
    <source>
        <strain evidence="1 2">KUDC8001</strain>
    </source>
</reference>
<keyword evidence="2" id="KW-1185">Reference proteome</keyword>
<evidence type="ECO:0000313" key="2">
    <source>
        <dbReference type="Proteomes" id="UP000514509"/>
    </source>
</evidence>
<dbReference type="InterPro" id="IPR023885">
    <property type="entry name" value="4Fe4S-binding_SPASM_dom"/>
</dbReference>
<dbReference type="Gene3D" id="3.20.20.70">
    <property type="entry name" value="Aldolase class I"/>
    <property type="match status" value="1"/>
</dbReference>
<sequence>MSLQLNINLDTYLHLHADCIPVKGATRFVICDLTRNELLFFPSEYYEVLEYLRSDKIGFLLKDIISEEEKTLVVEFIEFLNQHEFISFLHDPSLFPAIEEKWDIPAIIQNAIIDVDITYHDFDKIFQELDELGCQFVQIRSFSDILSLDGLYQVLSSAHHKSIQSIELILKYNAHISDEAYIKLIEDHPIIAGLTIHSSPEKRTLIVDYGCDIESIRYVDKHIHLVTQQITSQAHCGIINVKSLNAPTVNNFFETKLFNGCLNRKVSVDTNGEIKNCPSMLTSYGNIKDTSLSEAINNYGFTDTWKITKDQIAVCKDCEFRYVCSDCRAYVENPEDIFSKPLKCGYNPYTCEWEEWSQNPLKQKAIAFYYLNDSIMDQNRTKVTSALSA</sequence>
<dbReference type="AlphaFoldDB" id="A0A7L7L5Y9"/>
<dbReference type="InterPro" id="IPR013785">
    <property type="entry name" value="Aldolase_TIM"/>
</dbReference>
<dbReference type="Proteomes" id="UP000514509">
    <property type="component" value="Chromosome"/>
</dbReference>
<dbReference type="NCBIfam" id="TIGR04085">
    <property type="entry name" value="rSAM_more_4Fe4S"/>
    <property type="match status" value="1"/>
</dbReference>
<protein>
    <submittedName>
        <fullName evidence="1">Grasp-with-spasm system SPASM domain peptide maturase</fullName>
    </submittedName>
</protein>
<accession>A0A7L7L5Y9</accession>
<reference evidence="1 2" key="1">
    <citation type="submission" date="2020-06" db="EMBL/GenBank/DDBJ databases">
        <authorList>
            <person name="Hwang Y.J."/>
        </authorList>
    </citation>
    <scope>NUCLEOTIDE SEQUENCE [LARGE SCALE GENOMIC DNA]</scope>
    <source>
        <strain evidence="1 2">KUDC8001</strain>
    </source>
</reference>
<name>A0A7L7L5Y9_9BACT</name>
<dbReference type="EMBL" id="CP055153">
    <property type="protein sequence ID" value="QMU28193.1"/>
    <property type="molecule type" value="Genomic_DNA"/>
</dbReference>
<dbReference type="RefSeq" id="WP_182415381.1">
    <property type="nucleotide sequence ID" value="NZ_CP055153.1"/>
</dbReference>
<dbReference type="InterPro" id="IPR058240">
    <property type="entry name" value="rSAM_sf"/>
</dbReference>
<evidence type="ECO:0000313" key="1">
    <source>
        <dbReference type="EMBL" id="QMU28193.1"/>
    </source>
</evidence>
<gene>
    <name evidence="1" type="primary">gwsS</name>
    <name evidence="1" type="ORF">HUW48_09140</name>
</gene>
<proteinExistence type="predicted"/>
<dbReference type="NCBIfam" id="TIGR04193">
    <property type="entry name" value="SPASM_w_grasp"/>
    <property type="match status" value="1"/>
</dbReference>
<dbReference type="SUPFAM" id="SSF102114">
    <property type="entry name" value="Radical SAM enzymes"/>
    <property type="match status" value="1"/>
</dbReference>
<dbReference type="InterPro" id="IPR026497">
    <property type="entry name" value="GRASP-with-SPASM"/>
</dbReference>
<dbReference type="KEGG" id="add:HUW48_09140"/>
<organism evidence="1 2">
    <name type="scientific">Adhaeribacter radiodurans</name>
    <dbReference type="NCBI Taxonomy" id="2745197"/>
    <lineage>
        <taxon>Bacteria</taxon>
        <taxon>Pseudomonadati</taxon>
        <taxon>Bacteroidota</taxon>
        <taxon>Cytophagia</taxon>
        <taxon>Cytophagales</taxon>
        <taxon>Hymenobacteraceae</taxon>
        <taxon>Adhaeribacter</taxon>
    </lineage>
</organism>